<dbReference type="EMBL" id="UYYB01020394">
    <property type="protein sequence ID" value="VDM71437.1"/>
    <property type="molecule type" value="Genomic_DNA"/>
</dbReference>
<dbReference type="AlphaFoldDB" id="A0A3P7J4Y6"/>
<gene>
    <name evidence="1" type="ORF">SVUK_LOCUS6435</name>
</gene>
<sequence>MEKLRSSLSKTLKDLGSSFSEDVNMDDMSDFIPSPYEGALSNCGPESSAELVEKIPVRNAVSSTPVSDDDIIDSIDACYFIEDDFDAIDYELKVNTELKESSV</sequence>
<reference evidence="1 2" key="1">
    <citation type="submission" date="2018-11" db="EMBL/GenBank/DDBJ databases">
        <authorList>
            <consortium name="Pathogen Informatics"/>
        </authorList>
    </citation>
    <scope>NUCLEOTIDE SEQUENCE [LARGE SCALE GENOMIC DNA]</scope>
</reference>
<dbReference type="Proteomes" id="UP000270094">
    <property type="component" value="Unassembled WGS sequence"/>
</dbReference>
<evidence type="ECO:0000313" key="2">
    <source>
        <dbReference type="Proteomes" id="UP000270094"/>
    </source>
</evidence>
<name>A0A3P7J4Y6_STRVU</name>
<keyword evidence="2" id="KW-1185">Reference proteome</keyword>
<evidence type="ECO:0000313" key="1">
    <source>
        <dbReference type="EMBL" id="VDM71437.1"/>
    </source>
</evidence>
<proteinExistence type="predicted"/>
<accession>A0A3P7J4Y6</accession>
<dbReference type="OrthoDB" id="5869538at2759"/>
<organism evidence="1 2">
    <name type="scientific">Strongylus vulgaris</name>
    <name type="common">Blood worm</name>
    <dbReference type="NCBI Taxonomy" id="40348"/>
    <lineage>
        <taxon>Eukaryota</taxon>
        <taxon>Metazoa</taxon>
        <taxon>Ecdysozoa</taxon>
        <taxon>Nematoda</taxon>
        <taxon>Chromadorea</taxon>
        <taxon>Rhabditida</taxon>
        <taxon>Rhabditina</taxon>
        <taxon>Rhabditomorpha</taxon>
        <taxon>Strongyloidea</taxon>
        <taxon>Strongylidae</taxon>
        <taxon>Strongylus</taxon>
    </lineage>
</organism>
<protein>
    <submittedName>
        <fullName evidence="1">Uncharacterized protein</fullName>
    </submittedName>
</protein>